<dbReference type="GO" id="GO:0006355">
    <property type="term" value="P:regulation of DNA-templated transcription"/>
    <property type="evidence" value="ECO:0007669"/>
    <property type="project" value="InterPro"/>
</dbReference>
<evidence type="ECO:0000256" key="2">
    <source>
        <dbReference type="ARBA" id="ARBA00004496"/>
    </source>
</evidence>
<dbReference type="NCBIfam" id="TIGR00563">
    <property type="entry name" value="rsmB"/>
    <property type="match status" value="1"/>
</dbReference>
<sequence>MNAREIVLTMCLKINEDKLPSHVVINETLKNYKDLSKQDRAFISRLCLGVLEQKLRLDYDLERFSKIKVKKMKPVIRNVLRIAAYQIEFMEQIPDSAACDEAVKLVKKRGLGGLSGFVNGILRNLSREFQKANGFDISKLNEIERLSYQYSMPKELVEFWLKSFRREQVEEMLQAFLEPKDTSIRINESKITIDELVDNLVKDGVEVRDGAYLTNAKRITSYNSLPVLDSFQKGYFQVQDESSMMVGLIAGIKAGDYIIDVCAAPGGKTLHAADLLLVAGGEKNPGHVDARDKTDRKVALIEQNLERIGYQNVSVKVFDALVPDDSVKEKADIILADLPCSGLGVIGKKPDIKYNMTKEMMSELAKLQRNILTVVVSYLKPGGVLIFSTCTINPEENEDNIRFITETLKLQPESIDTYLPENLQCETSKQGYLQLLPNKSGVDGFFISRFRKV</sequence>
<dbReference type="Gene3D" id="1.10.940.10">
    <property type="entry name" value="NusB-like"/>
    <property type="match status" value="1"/>
</dbReference>
<dbReference type="PANTHER" id="PTHR22807">
    <property type="entry name" value="NOP2 YEAST -RELATED NOL1/NOP2/FMU SUN DOMAIN-CONTAINING"/>
    <property type="match status" value="1"/>
</dbReference>
<dbReference type="CDD" id="cd02440">
    <property type="entry name" value="AdoMet_MTases"/>
    <property type="match status" value="1"/>
</dbReference>
<feature type="domain" description="SAM-dependent MTase RsmB/NOP-type" evidence="14">
    <location>
        <begin position="172"/>
        <end position="453"/>
    </location>
</feature>
<dbReference type="HOGENOM" id="CLU_005316_0_1_9"/>
<evidence type="ECO:0000256" key="5">
    <source>
        <dbReference type="ARBA" id="ARBA00022552"/>
    </source>
</evidence>
<dbReference type="NCBIfam" id="NF011494">
    <property type="entry name" value="PRK14902.1"/>
    <property type="match status" value="1"/>
</dbReference>
<dbReference type="eggNOG" id="COG0781">
    <property type="taxonomic scope" value="Bacteria"/>
</dbReference>
<dbReference type="InterPro" id="IPR054728">
    <property type="entry name" value="RsmB-like_ferredoxin"/>
</dbReference>
<dbReference type="InterPro" id="IPR006027">
    <property type="entry name" value="NusB_RsmB_TIM44"/>
</dbReference>
<evidence type="ECO:0000256" key="6">
    <source>
        <dbReference type="ARBA" id="ARBA00022603"/>
    </source>
</evidence>
<evidence type="ECO:0000256" key="12">
    <source>
        <dbReference type="ARBA" id="ARBA00047283"/>
    </source>
</evidence>
<feature type="active site" description="Nucleophile" evidence="13">
    <location>
        <position position="390"/>
    </location>
</feature>
<dbReference type="SUPFAM" id="SSF53335">
    <property type="entry name" value="S-adenosyl-L-methionine-dependent methyltransferases"/>
    <property type="match status" value="1"/>
</dbReference>
<dbReference type="GO" id="GO:0003723">
    <property type="term" value="F:RNA binding"/>
    <property type="evidence" value="ECO:0007669"/>
    <property type="project" value="UniProtKB-UniRule"/>
</dbReference>
<evidence type="ECO:0000256" key="3">
    <source>
        <dbReference type="ARBA" id="ARBA00012140"/>
    </source>
</evidence>
<dbReference type="PROSITE" id="PS51686">
    <property type="entry name" value="SAM_MT_RSMB_NOP"/>
    <property type="match status" value="1"/>
</dbReference>
<comment type="subcellular location">
    <subcellularLocation>
        <location evidence="2">Cytoplasm</location>
    </subcellularLocation>
</comment>
<dbReference type="Proteomes" id="UP000000370">
    <property type="component" value="Chromosome"/>
</dbReference>
<feature type="binding site" evidence="13">
    <location>
        <begin position="262"/>
        <end position="268"/>
    </location>
    <ligand>
        <name>S-adenosyl-L-methionine</name>
        <dbReference type="ChEBI" id="CHEBI:59789"/>
    </ligand>
</feature>
<evidence type="ECO:0000313" key="15">
    <source>
        <dbReference type="EMBL" id="ABX42850.1"/>
    </source>
</evidence>
<keyword evidence="5" id="KW-0698">rRNA processing</keyword>
<dbReference type="Gene3D" id="3.30.70.1170">
    <property type="entry name" value="Sun protein, domain 3"/>
    <property type="match status" value="1"/>
</dbReference>
<evidence type="ECO:0000256" key="8">
    <source>
        <dbReference type="ARBA" id="ARBA00022691"/>
    </source>
</evidence>
<evidence type="ECO:0000256" key="4">
    <source>
        <dbReference type="ARBA" id="ARBA00022490"/>
    </source>
</evidence>
<protein>
    <recommendedName>
        <fullName evidence="3">16S rRNA (cytosine(967)-C(5))-methyltransferase</fullName>
        <ecNumber evidence="3">2.1.1.176</ecNumber>
    </recommendedName>
    <alternativeName>
        <fullName evidence="10">16S rRNA m5C967 methyltransferase</fullName>
    </alternativeName>
    <alternativeName>
        <fullName evidence="11">rRNA (cytosine-C(5)-)-methyltransferase RsmB</fullName>
    </alternativeName>
</protein>
<dbReference type="eggNOG" id="COG0144">
    <property type="taxonomic scope" value="Bacteria"/>
</dbReference>
<dbReference type="Pfam" id="PF01029">
    <property type="entry name" value="NusB"/>
    <property type="match status" value="1"/>
</dbReference>
<evidence type="ECO:0000256" key="1">
    <source>
        <dbReference type="ARBA" id="ARBA00002724"/>
    </source>
</evidence>
<proteinExistence type="inferred from homology"/>
<evidence type="ECO:0000256" key="9">
    <source>
        <dbReference type="ARBA" id="ARBA00022884"/>
    </source>
</evidence>
<keyword evidence="9 13" id="KW-0694">RNA-binding</keyword>
<dbReference type="InterPro" id="IPR029063">
    <property type="entry name" value="SAM-dependent_MTases_sf"/>
</dbReference>
<accession>A9KM96</accession>
<evidence type="ECO:0000313" key="16">
    <source>
        <dbReference type="Proteomes" id="UP000000370"/>
    </source>
</evidence>
<dbReference type="EMBL" id="CP000885">
    <property type="protein sequence ID" value="ABX42850.1"/>
    <property type="molecule type" value="Genomic_DNA"/>
</dbReference>
<organism evidence="15 16">
    <name type="scientific">Lachnoclostridium phytofermentans (strain ATCC 700394 / DSM 18823 / ISDg)</name>
    <name type="common">Clostridium phytofermentans</name>
    <dbReference type="NCBI Taxonomy" id="357809"/>
    <lineage>
        <taxon>Bacteria</taxon>
        <taxon>Bacillati</taxon>
        <taxon>Bacillota</taxon>
        <taxon>Clostridia</taxon>
        <taxon>Lachnospirales</taxon>
        <taxon>Lachnospiraceae</taxon>
    </lineage>
</organism>
<dbReference type="RefSeq" id="WP_012200503.1">
    <property type="nucleotide sequence ID" value="NC_010001.1"/>
</dbReference>
<keyword evidence="16" id="KW-1185">Reference proteome</keyword>
<keyword evidence="8 13" id="KW-0949">S-adenosyl-L-methionine</keyword>
<feature type="binding site" evidence="13">
    <location>
        <position position="319"/>
    </location>
    <ligand>
        <name>S-adenosyl-L-methionine</name>
        <dbReference type="ChEBI" id="CHEBI:59789"/>
    </ligand>
</feature>
<dbReference type="KEGG" id="cpy:Cphy_2489"/>
<dbReference type="PANTHER" id="PTHR22807:SF53">
    <property type="entry name" value="RIBOSOMAL RNA SMALL SUBUNIT METHYLTRANSFERASE B-RELATED"/>
    <property type="match status" value="1"/>
</dbReference>
<evidence type="ECO:0000259" key="14">
    <source>
        <dbReference type="PROSITE" id="PS51686"/>
    </source>
</evidence>
<dbReference type="GO" id="GO:0008649">
    <property type="term" value="F:rRNA methyltransferase activity"/>
    <property type="evidence" value="ECO:0007669"/>
    <property type="project" value="InterPro"/>
</dbReference>
<feature type="binding site" evidence="13">
    <location>
        <position position="292"/>
    </location>
    <ligand>
        <name>S-adenosyl-L-methionine</name>
        <dbReference type="ChEBI" id="CHEBI:59789"/>
    </ligand>
</feature>
<name>A9KM96_LACP7</name>
<reference evidence="16" key="1">
    <citation type="submission" date="2007-11" db="EMBL/GenBank/DDBJ databases">
        <title>Complete genome sequence of Clostridium phytofermentans ISDg.</title>
        <authorList>
            <person name="Leschine S.B."/>
            <person name="Warnick T.A."/>
            <person name="Blanchard J.L."/>
            <person name="Schnell D.J."/>
            <person name="Petit E.L."/>
            <person name="LaTouf W.G."/>
            <person name="Copeland A."/>
            <person name="Lucas S."/>
            <person name="Lapidus A."/>
            <person name="Barry K."/>
            <person name="Glavina del Rio T."/>
            <person name="Dalin E."/>
            <person name="Tice H."/>
            <person name="Pitluck S."/>
            <person name="Kiss H."/>
            <person name="Brettin T."/>
            <person name="Bruce D."/>
            <person name="Detter J.C."/>
            <person name="Han C."/>
            <person name="Kuske C."/>
            <person name="Schmutz J."/>
            <person name="Larimer F."/>
            <person name="Land M."/>
            <person name="Hauser L."/>
            <person name="Kyrpides N."/>
            <person name="Kim E.A."/>
            <person name="Richardson P."/>
        </authorList>
    </citation>
    <scope>NUCLEOTIDE SEQUENCE [LARGE SCALE GENOMIC DNA]</scope>
    <source>
        <strain evidence="16">ATCC 700394 / DSM 18823 / ISDg</strain>
    </source>
</reference>
<keyword evidence="4" id="KW-0963">Cytoplasm</keyword>
<comment type="function">
    <text evidence="1">Specifically methylates the cytosine at position 967 (m5C967) of 16S rRNA.</text>
</comment>
<dbReference type="PRINTS" id="PR02008">
    <property type="entry name" value="RCMTFAMILY"/>
</dbReference>
<comment type="similarity">
    <text evidence="13">Belongs to the class I-like SAM-binding methyltransferase superfamily. RsmB/NOP family.</text>
</comment>
<dbReference type="STRING" id="357809.Cphy_2489"/>
<dbReference type="InterPro" id="IPR049560">
    <property type="entry name" value="MeTrfase_RsmB-F_NOP2_cat"/>
</dbReference>
<evidence type="ECO:0000256" key="10">
    <source>
        <dbReference type="ARBA" id="ARBA00030399"/>
    </source>
</evidence>
<dbReference type="GO" id="GO:0005737">
    <property type="term" value="C:cytoplasm"/>
    <property type="evidence" value="ECO:0007669"/>
    <property type="project" value="UniProtKB-SubCell"/>
</dbReference>
<dbReference type="Pfam" id="PF22458">
    <property type="entry name" value="RsmF-B_ferredox"/>
    <property type="match status" value="1"/>
</dbReference>
<dbReference type="SUPFAM" id="SSF48013">
    <property type="entry name" value="NusB-like"/>
    <property type="match status" value="1"/>
</dbReference>
<dbReference type="AlphaFoldDB" id="A9KM96"/>
<evidence type="ECO:0000256" key="11">
    <source>
        <dbReference type="ARBA" id="ARBA00031088"/>
    </source>
</evidence>
<dbReference type="InterPro" id="IPR035926">
    <property type="entry name" value="NusB-like_sf"/>
</dbReference>
<dbReference type="InterPro" id="IPR004573">
    <property type="entry name" value="rRNA_ssu_MeTfrase_B"/>
</dbReference>
<evidence type="ECO:0000256" key="7">
    <source>
        <dbReference type="ARBA" id="ARBA00022679"/>
    </source>
</evidence>
<dbReference type="InterPro" id="IPR001678">
    <property type="entry name" value="MeTrfase_RsmB-F_NOP2_dom"/>
</dbReference>
<comment type="catalytic activity">
    <reaction evidence="12">
        <text>cytidine(967) in 16S rRNA + S-adenosyl-L-methionine = 5-methylcytidine(967) in 16S rRNA + S-adenosyl-L-homocysteine + H(+)</text>
        <dbReference type="Rhea" id="RHEA:42748"/>
        <dbReference type="Rhea" id="RHEA-COMP:10219"/>
        <dbReference type="Rhea" id="RHEA-COMP:10220"/>
        <dbReference type="ChEBI" id="CHEBI:15378"/>
        <dbReference type="ChEBI" id="CHEBI:57856"/>
        <dbReference type="ChEBI" id="CHEBI:59789"/>
        <dbReference type="ChEBI" id="CHEBI:74483"/>
        <dbReference type="ChEBI" id="CHEBI:82748"/>
        <dbReference type="EC" id="2.1.1.176"/>
    </reaction>
</comment>
<dbReference type="OrthoDB" id="9810297at2"/>
<evidence type="ECO:0000256" key="13">
    <source>
        <dbReference type="PROSITE-ProRule" id="PRU01023"/>
    </source>
</evidence>
<dbReference type="Gene3D" id="3.40.50.150">
    <property type="entry name" value="Vaccinia Virus protein VP39"/>
    <property type="match status" value="1"/>
</dbReference>
<keyword evidence="7 13" id="KW-0808">Transferase</keyword>
<gene>
    <name evidence="15" type="ordered locus">Cphy_2489</name>
</gene>
<dbReference type="InterPro" id="IPR023267">
    <property type="entry name" value="RCMT"/>
</dbReference>
<keyword evidence="6 13" id="KW-0489">Methyltransferase</keyword>
<feature type="binding site" evidence="13">
    <location>
        <position position="337"/>
    </location>
    <ligand>
        <name>S-adenosyl-L-methionine</name>
        <dbReference type="ChEBI" id="CHEBI:59789"/>
    </ligand>
</feature>
<dbReference type="Pfam" id="PF01189">
    <property type="entry name" value="Methyltr_RsmB-F"/>
    <property type="match status" value="1"/>
</dbReference>
<dbReference type="EC" id="2.1.1.176" evidence="3"/>